<dbReference type="InterPro" id="IPR054612">
    <property type="entry name" value="Phage_capsid-like_C"/>
</dbReference>
<evidence type="ECO:0000313" key="3">
    <source>
        <dbReference type="EMBL" id="AXC50381.1"/>
    </source>
</evidence>
<dbReference type="Proteomes" id="UP000252023">
    <property type="component" value="Chromosome"/>
</dbReference>
<proteinExistence type="predicted"/>
<dbReference type="Pfam" id="PF05065">
    <property type="entry name" value="Phage_capsid"/>
    <property type="match status" value="1"/>
</dbReference>
<dbReference type="RefSeq" id="WP_114076698.1">
    <property type="nucleotide sequence ID" value="NZ_CP030918.1"/>
</dbReference>
<feature type="region of interest" description="Disordered" evidence="1">
    <location>
        <begin position="1"/>
        <end position="31"/>
    </location>
</feature>
<protein>
    <recommendedName>
        <fullName evidence="2">Phage capsid-like C-terminal domain-containing protein</fullName>
    </recommendedName>
</protein>
<accession>A0A344PLX6</accession>
<dbReference type="OrthoDB" id="7754466at2"/>
<reference evidence="4" key="1">
    <citation type="submission" date="2018-07" db="EMBL/GenBank/DDBJ databases">
        <title>Genome sequencing of Paracoccus sp. SC2-6.</title>
        <authorList>
            <person name="Heo J."/>
            <person name="Kim S.-J."/>
            <person name="Kwon S.-W."/>
        </authorList>
    </citation>
    <scope>NUCLEOTIDE SEQUENCE [LARGE SCALE GENOMIC DNA]</scope>
    <source>
        <strain evidence="4">SC2-6</strain>
    </source>
</reference>
<feature type="compositionally biased region" description="Polar residues" evidence="1">
    <location>
        <begin position="1"/>
        <end position="11"/>
    </location>
</feature>
<evidence type="ECO:0000259" key="2">
    <source>
        <dbReference type="Pfam" id="PF05065"/>
    </source>
</evidence>
<gene>
    <name evidence="3" type="ORF">DRW48_12405</name>
</gene>
<evidence type="ECO:0000313" key="4">
    <source>
        <dbReference type="Proteomes" id="UP000252023"/>
    </source>
</evidence>
<dbReference type="SUPFAM" id="SSF56563">
    <property type="entry name" value="Major capsid protein gp5"/>
    <property type="match status" value="1"/>
</dbReference>
<dbReference type="EMBL" id="CP030918">
    <property type="protein sequence ID" value="AXC50381.1"/>
    <property type="molecule type" value="Genomic_DNA"/>
</dbReference>
<feature type="domain" description="Phage capsid-like C-terminal" evidence="2">
    <location>
        <begin position="172"/>
        <end position="404"/>
    </location>
</feature>
<dbReference type="KEGG" id="pars:DRW48_12405"/>
<evidence type="ECO:0000256" key="1">
    <source>
        <dbReference type="SAM" id="MobiDB-lite"/>
    </source>
</evidence>
<dbReference type="Gene3D" id="3.30.2400.10">
    <property type="entry name" value="Major capsid protein gp5"/>
    <property type="match status" value="1"/>
</dbReference>
<organism evidence="3 4">
    <name type="scientific">Paracoccus suum</name>
    <dbReference type="NCBI Taxonomy" id="2259340"/>
    <lineage>
        <taxon>Bacteria</taxon>
        <taxon>Pseudomonadati</taxon>
        <taxon>Pseudomonadota</taxon>
        <taxon>Alphaproteobacteria</taxon>
        <taxon>Rhodobacterales</taxon>
        <taxon>Paracoccaceae</taxon>
        <taxon>Paracoccus</taxon>
    </lineage>
</organism>
<dbReference type="AlphaFoldDB" id="A0A344PLX6"/>
<keyword evidence="4" id="KW-1185">Reference proteome</keyword>
<sequence>MLKSQSIQLAQSHRREKMAAIQKAEGDPSDDQIAELRTLADAYERGEVEYRAAVLTEESDRATIRAEDKSEDAFQRECRAFSLARVVERAESGRMLDGREAEVSQELEKRQGAAKQGGVIVPWAALETRADAVVTTATDDNLTSRPVIGPLERIFADSAAKRFGFDIRNVTGRPTYPEITAGATPTWVAEGAGTDAQNIATLTQAAVMRTVTARYLITRQATKENPALEDTLRRDLAGLISAELDRVAFQGQGGLEPVGILKRLTDAGRVQNVGAKASFGTLLAAAVSLWETAGLAGPDKVKIAGAPVLLQTTADDLVSGTAVSSFDRLKAAFGSPIFSPQVSPTAARDATGKGRSTVVVGAPEGLAHILLWGAPEILVDPYSESKTGKIAITTFAFADVIVQRVATHFLALTNVQDRA</sequence>
<name>A0A344PLX6_9RHOB</name>